<dbReference type="Proteomes" id="UP001159428">
    <property type="component" value="Unassembled WGS sequence"/>
</dbReference>
<organism evidence="2 3">
    <name type="scientific">Pocillopora meandrina</name>
    <dbReference type="NCBI Taxonomy" id="46732"/>
    <lineage>
        <taxon>Eukaryota</taxon>
        <taxon>Metazoa</taxon>
        <taxon>Cnidaria</taxon>
        <taxon>Anthozoa</taxon>
        <taxon>Hexacorallia</taxon>
        <taxon>Scleractinia</taxon>
        <taxon>Astrocoeniina</taxon>
        <taxon>Pocilloporidae</taxon>
        <taxon>Pocillopora</taxon>
    </lineage>
</organism>
<keyword evidence="3" id="KW-1185">Reference proteome</keyword>
<feature type="non-terminal residue" evidence="2">
    <location>
        <position position="373"/>
    </location>
</feature>
<gene>
    <name evidence="2" type="ORF">PMEA_00031373</name>
</gene>
<dbReference type="Pfam" id="PF20700">
    <property type="entry name" value="Mutator"/>
    <property type="match status" value="1"/>
</dbReference>
<reference evidence="2 3" key="1">
    <citation type="submission" date="2022-05" db="EMBL/GenBank/DDBJ databases">
        <authorList>
            <consortium name="Genoscope - CEA"/>
            <person name="William W."/>
        </authorList>
    </citation>
    <scope>NUCLEOTIDE SEQUENCE [LARGE SCALE GENOMIC DNA]</scope>
</reference>
<proteinExistence type="predicted"/>
<accession>A0AAU9W5Q5</accession>
<dbReference type="EMBL" id="CALNXJ010000007">
    <property type="protein sequence ID" value="CAH3044759.1"/>
    <property type="molecule type" value="Genomic_DNA"/>
</dbReference>
<evidence type="ECO:0000313" key="3">
    <source>
        <dbReference type="Proteomes" id="UP001159428"/>
    </source>
</evidence>
<protein>
    <recommendedName>
        <fullName evidence="1">Mutator-like transposase domain-containing protein</fullName>
    </recommendedName>
</protein>
<dbReference type="AlphaFoldDB" id="A0AAU9W5Q5"/>
<feature type="domain" description="Mutator-like transposase" evidence="1">
    <location>
        <begin position="5"/>
        <end position="229"/>
    </location>
</feature>
<dbReference type="PANTHER" id="PTHR33309:SF3">
    <property type="entry name" value="CCHC-TYPE DOMAIN-CONTAINING PROTEIN"/>
    <property type="match status" value="1"/>
</dbReference>
<feature type="non-terminal residue" evidence="2">
    <location>
        <position position="1"/>
    </location>
</feature>
<evidence type="ECO:0000259" key="1">
    <source>
        <dbReference type="Pfam" id="PF20700"/>
    </source>
</evidence>
<name>A0AAU9W5Q5_9CNID</name>
<dbReference type="PANTHER" id="PTHR33309">
    <property type="entry name" value="KERATIN, ULTRA HIGH-SULFUR MATRIX PROTEIN-LIKE"/>
    <property type="match status" value="1"/>
</dbReference>
<comment type="caution">
    <text evidence="2">The sequence shown here is derived from an EMBL/GenBank/DDBJ whole genome shotgun (WGS) entry which is preliminary data.</text>
</comment>
<dbReference type="InterPro" id="IPR049012">
    <property type="entry name" value="Mutator_transp_dom"/>
</dbReference>
<sequence length="373" mass="42208">DENGTEVAKVAVTVDGTWQKRGHSSKIGVVFVISVATGEILDYEVKSLVCYECRAREHMDRDSEEYKAWKASHTNCHINHSTSSEDMEASAAVEMFGRSVEKLHLKYTTFVGDGDSSSFWSSARSHDCKIWRQISCSQRGVWGHVQKRMGTALRKKLADGKGVAGKGRLTDKVINRIQNYYGNAIRENCGNLQGMKESIKAIQCHMIVDEDMSLKKQHRHCPKDKDTWCKFWADMHNKTNTYDNSKRLPAVFMKELDPIFKRLSDNALLSRCLQGFTQNQNESVNSQLWSRCSKTTFVGVRKVQIAVCETVAVFNTGAASKAVIMDLSGVNPGQSMLKALRDQDKRRIVTAGRKVSVKYRTQRKILWAKRKSK</sequence>
<evidence type="ECO:0000313" key="2">
    <source>
        <dbReference type="EMBL" id="CAH3044759.1"/>
    </source>
</evidence>